<reference evidence="4" key="1">
    <citation type="journal article" date="2019" name="Int. J. Syst. Evol. Microbiol.">
        <title>The Global Catalogue of Microorganisms (GCM) 10K type strain sequencing project: providing services to taxonomists for standard genome sequencing and annotation.</title>
        <authorList>
            <consortium name="The Broad Institute Genomics Platform"/>
            <consortium name="The Broad Institute Genome Sequencing Center for Infectious Disease"/>
            <person name="Wu L."/>
            <person name="Ma J."/>
        </authorList>
    </citation>
    <scope>NUCLEOTIDE SEQUENCE [LARGE SCALE GENOMIC DNA]</scope>
    <source>
        <strain evidence="4">CGMCC 1.15475</strain>
    </source>
</reference>
<feature type="domain" description="DUF3899" evidence="2">
    <location>
        <begin position="33"/>
        <end position="116"/>
    </location>
</feature>
<organism evidence="3 4">
    <name type="scientific">Planococcus chinensis</name>
    <dbReference type="NCBI Taxonomy" id="272917"/>
    <lineage>
        <taxon>Bacteria</taxon>
        <taxon>Bacillati</taxon>
        <taxon>Bacillota</taxon>
        <taxon>Bacilli</taxon>
        <taxon>Bacillales</taxon>
        <taxon>Caryophanaceae</taxon>
        <taxon>Planococcus</taxon>
    </lineage>
</organism>
<dbReference type="Pfam" id="PF13038">
    <property type="entry name" value="DUF3899"/>
    <property type="match status" value="1"/>
</dbReference>
<dbReference type="RefSeq" id="WP_377340550.1">
    <property type="nucleotide sequence ID" value="NZ_JBHUFW010000012.1"/>
</dbReference>
<keyword evidence="1" id="KW-0812">Transmembrane</keyword>
<protein>
    <submittedName>
        <fullName evidence="3">DUF3899 domain-containing protein</fullName>
    </submittedName>
</protein>
<dbReference type="Proteomes" id="UP001597273">
    <property type="component" value="Unassembled WGS sequence"/>
</dbReference>
<keyword evidence="4" id="KW-1185">Reference proteome</keyword>
<dbReference type="EMBL" id="JBHUFW010000012">
    <property type="protein sequence ID" value="MFD1864314.1"/>
    <property type="molecule type" value="Genomic_DNA"/>
</dbReference>
<keyword evidence="1" id="KW-1133">Transmembrane helix</keyword>
<evidence type="ECO:0000313" key="4">
    <source>
        <dbReference type="Proteomes" id="UP001597273"/>
    </source>
</evidence>
<evidence type="ECO:0000259" key="2">
    <source>
        <dbReference type="Pfam" id="PF13038"/>
    </source>
</evidence>
<dbReference type="InterPro" id="IPR025007">
    <property type="entry name" value="DUF3899"/>
</dbReference>
<evidence type="ECO:0000313" key="3">
    <source>
        <dbReference type="EMBL" id="MFD1864314.1"/>
    </source>
</evidence>
<feature type="transmembrane region" description="Helical" evidence="1">
    <location>
        <begin position="101"/>
        <end position="121"/>
    </location>
</feature>
<feature type="transmembrane region" description="Helical" evidence="1">
    <location>
        <begin position="5"/>
        <end position="22"/>
    </location>
</feature>
<accession>A0ABW4QL46</accession>
<comment type="caution">
    <text evidence="3">The sequence shown here is derived from an EMBL/GenBank/DDBJ whole genome shotgun (WGS) entry which is preliminary data.</text>
</comment>
<keyword evidence="1" id="KW-0472">Membrane</keyword>
<evidence type="ECO:0000256" key="1">
    <source>
        <dbReference type="SAM" id="Phobius"/>
    </source>
</evidence>
<gene>
    <name evidence="3" type="ORF">ACFSDB_15540</name>
</gene>
<feature type="transmembrane region" description="Helical" evidence="1">
    <location>
        <begin position="34"/>
        <end position="52"/>
    </location>
</feature>
<sequence length="122" mass="13983">MTSRAGILIISLFFSILLSFLMDSPWTVLKWLDAVFLVGLFLLMASAVMALIEGRFFDAFVHSTKNFFAKVNKKEQLIRESERRQENLHGYARSFPIRKSLFFAGLLMSLFSLILSAALYYS</sequence>
<proteinExistence type="predicted"/>
<name>A0ABW4QL46_9BACL</name>